<feature type="domain" description="DUF3730" evidence="1">
    <location>
        <begin position="84"/>
        <end position="354"/>
    </location>
</feature>
<dbReference type="InterPro" id="IPR016024">
    <property type="entry name" value="ARM-type_fold"/>
</dbReference>
<sequence length="1545" mass="170198">MASSAALFRLADRTRVPDPTLQRHAVAAFFRHLLSLPAPLPEAAHDAASALLASPHPAVAAHAAASVACLAASRPDLLPPGRALPLLLAPLAASPSPRLASCLVKAVSALAACALRSGSRFPPHDHPFVQALASGADGVRAELARQAARMVAEGLDGIVGFLRPFVMFSVVRKGDAAFARDLIGALAAAAAAAGKAGVAIPVLKLLEESMLHLGRGDDQERWLWLSSAECLVGAHVVLLRKLVHAQMPTYDAQASSAMLMEALLSQCLFHKKFMGITSTLLGLSKHLFSVEKDLGLCYLPEISGVLSSLSHSLSGLEFEHEQLVGLKLLAFLIEWKYENVLERKEQKHCLSEELLCVMAVINLAISPSKSVKAVPSSAGFIFMKHTATKVSPESGRNYLEARYWTDQLNDYLTVLCREKLTLDDLSSKKTSSESLAVLGASDPRLGMPLFVVILFYIKILCNSNNFSTEILLSLIESLPSLAIHGFVLPLALQWISPMLKRVTNPVLYATAVRLLCKIWIVTDWAFPNLQAILDPENISNFISDREISMSIASSIRDVCKHNPDRGVDLILSNSFCIESRDSVVQALGLEGLSYLCEADVVDFYTAWKVISKELLDYSIEPAVAHRNRRRVTTDKRVAVHKSERLLDVFPQAVLKGKSTHHQLPGAALLTLNFTPKDILNEGKSKGLPRVHASFEQAFTEIAESLYISRNIEVALLAFHSWKSFVSNWMQAVVALLDIKESSKLNKALKAANDIFKILCDHVPVSTPRVAVNIALVIGALCSIVPPIAHLVISSASDFLLKWLFQYEHEHQQWSAALSLGLIFNCFHPTDKKSRFQVINGLLELCPSSCYSLKKLNIYGIDSMEGMEENSDRFNDDPWAIAGLVLGLGNSVVALYRLGAYGTITEIKDILMSWIPNVNSSCELFDEMNSVSLCIGSCLALPSAVAFCQRVDLLNEDLDALFNRYTSLASELLNLNKSGIIFQNLLMAICIGAGSLLSFILDDGVHAVEPSAVKKLLDTLRHIYTHPFPPLVHLGGMFGVVNACGAGDLTGMCSKLMTSQIKHEESSLVRCPLLASPVGEILSTPMVQEIYLLAKDAEDKHIQGSAAWAISFLRSRWLSKNLILYNENGSNRSSGDPSQASSFSEQSLVWNLSRWLNDLKLEKPFDMVPVSTVGTVLKCLSKAPRLPTTDWGVIVRRCMKVETQIPYKPTNQQDLKLLREACLHFTLAHATHISPLLQFLDDLTDILRFQRLEINVQSVLLQHLSHLIKLFSDSRLDKLYEDLTEYLYSSTSSYLNYSCEQKSMIRMSFWEGICKCLVEVVSEESGGFSFNKKCIECLLPLLTLQNDGQPEYMDEWSAAIMCLTNAQKSWLGDMLQVRNAALVTEEEHIDVAKKIIIRARLCATGCGSVNDLGVWWSVLVEIAAAINSVENSIKRQWLLDALEIGCVTAHPSTVLHFVGLLCDSCCIYMPLLVVNSRNVLSDLPVTLPSFLSSSIWDDFRDIVADKLWLLTTSTLGQNNWLMEMTSLAEDYLTVDKQLKLANLESL</sequence>
<evidence type="ECO:0000259" key="1">
    <source>
        <dbReference type="Pfam" id="PF12530"/>
    </source>
</evidence>
<name>A0A3L6QZS4_PANMI</name>
<dbReference type="PANTHER" id="PTHR16212:SF4">
    <property type="entry name" value="FOCADHESIN"/>
    <property type="match status" value="1"/>
</dbReference>
<dbReference type="PANTHER" id="PTHR16212">
    <property type="entry name" value="FOCADHESIN FAMILY MEMBER"/>
    <property type="match status" value="1"/>
</dbReference>
<accession>A0A3L6QZS4</accession>
<evidence type="ECO:0000313" key="2">
    <source>
        <dbReference type="EMBL" id="RLM92306.1"/>
    </source>
</evidence>
<feature type="domain" description="DUF3730" evidence="1">
    <location>
        <begin position="455"/>
        <end position="625"/>
    </location>
</feature>
<proteinExistence type="predicted"/>
<keyword evidence="3" id="KW-1185">Reference proteome</keyword>
<dbReference type="InterPro" id="IPR022542">
    <property type="entry name" value="FOCAD/RST1_DUF3730"/>
</dbReference>
<dbReference type="GO" id="GO:0060147">
    <property type="term" value="P:regulation of post-transcriptional gene silencing"/>
    <property type="evidence" value="ECO:0007669"/>
    <property type="project" value="InterPro"/>
</dbReference>
<reference evidence="3" key="1">
    <citation type="journal article" date="2019" name="Nat. Commun.">
        <title>The genome of broomcorn millet.</title>
        <authorList>
            <person name="Zou C."/>
            <person name="Miki D."/>
            <person name="Li D."/>
            <person name="Tang Q."/>
            <person name="Xiao L."/>
            <person name="Rajput S."/>
            <person name="Deng P."/>
            <person name="Jia W."/>
            <person name="Huang R."/>
            <person name="Zhang M."/>
            <person name="Sun Y."/>
            <person name="Hu J."/>
            <person name="Fu X."/>
            <person name="Schnable P.S."/>
            <person name="Li F."/>
            <person name="Zhang H."/>
            <person name="Feng B."/>
            <person name="Zhu X."/>
            <person name="Liu R."/>
            <person name="Schnable J.C."/>
            <person name="Zhu J.-K."/>
            <person name="Zhang H."/>
        </authorList>
    </citation>
    <scope>NUCLEOTIDE SEQUENCE [LARGE SCALE GENOMIC DNA]</scope>
</reference>
<protein>
    <submittedName>
        <fullName evidence="2">Protein RST1</fullName>
    </submittedName>
</protein>
<dbReference type="STRING" id="4540.A0A3L6QZS4"/>
<dbReference type="Proteomes" id="UP000275267">
    <property type="component" value="Unassembled WGS sequence"/>
</dbReference>
<dbReference type="InterPro" id="IPR045163">
    <property type="entry name" value="Focadhesin/RST1"/>
</dbReference>
<comment type="caution">
    <text evidence="2">The sequence shown here is derived from an EMBL/GenBank/DDBJ whole genome shotgun (WGS) entry which is preliminary data.</text>
</comment>
<organism evidence="2 3">
    <name type="scientific">Panicum miliaceum</name>
    <name type="common">Proso millet</name>
    <name type="synonym">Broomcorn millet</name>
    <dbReference type="NCBI Taxonomy" id="4540"/>
    <lineage>
        <taxon>Eukaryota</taxon>
        <taxon>Viridiplantae</taxon>
        <taxon>Streptophyta</taxon>
        <taxon>Embryophyta</taxon>
        <taxon>Tracheophyta</taxon>
        <taxon>Spermatophyta</taxon>
        <taxon>Magnoliopsida</taxon>
        <taxon>Liliopsida</taxon>
        <taxon>Poales</taxon>
        <taxon>Poaceae</taxon>
        <taxon>PACMAD clade</taxon>
        <taxon>Panicoideae</taxon>
        <taxon>Panicodae</taxon>
        <taxon>Paniceae</taxon>
        <taxon>Panicinae</taxon>
        <taxon>Panicum</taxon>
        <taxon>Panicum sect. Panicum</taxon>
    </lineage>
</organism>
<dbReference type="Pfam" id="PF12530">
    <property type="entry name" value="DUF3730"/>
    <property type="match status" value="2"/>
</dbReference>
<dbReference type="EMBL" id="PQIB02000010">
    <property type="protein sequence ID" value="RLM92306.1"/>
    <property type="molecule type" value="Genomic_DNA"/>
</dbReference>
<gene>
    <name evidence="2" type="ORF">C2845_PM08G04190</name>
</gene>
<dbReference type="OrthoDB" id="6125419at2759"/>
<dbReference type="SUPFAM" id="SSF48371">
    <property type="entry name" value="ARM repeat"/>
    <property type="match status" value="1"/>
</dbReference>
<evidence type="ECO:0000313" key="3">
    <source>
        <dbReference type="Proteomes" id="UP000275267"/>
    </source>
</evidence>